<evidence type="ECO:0000313" key="5">
    <source>
        <dbReference type="Proteomes" id="UP000323300"/>
    </source>
</evidence>
<dbReference type="GO" id="GO:0018189">
    <property type="term" value="P:pyrroloquinoline quinone biosynthetic process"/>
    <property type="evidence" value="ECO:0007669"/>
    <property type="project" value="UniProtKB-UniPathway"/>
</dbReference>
<keyword evidence="3" id="KW-0884">PQQ biosynthesis</keyword>
<proteinExistence type="predicted"/>
<evidence type="ECO:0000256" key="3">
    <source>
        <dbReference type="ARBA" id="ARBA00022905"/>
    </source>
</evidence>
<dbReference type="Proteomes" id="UP000323300">
    <property type="component" value="Unassembled WGS sequence"/>
</dbReference>
<dbReference type="UniPathway" id="UPA00539"/>
<dbReference type="Pfam" id="PF05402">
    <property type="entry name" value="PqqD"/>
    <property type="match status" value="1"/>
</dbReference>
<dbReference type="Gene3D" id="1.10.10.1150">
    <property type="entry name" value="Coenzyme PQQ synthesis protein D (PqqD)"/>
    <property type="match status" value="1"/>
</dbReference>
<gene>
    <name evidence="4" type="ORF">SAMN04488498_101573</name>
</gene>
<evidence type="ECO:0000256" key="1">
    <source>
        <dbReference type="ARBA" id="ARBA00004886"/>
    </source>
</evidence>
<sequence>MTALRERALVLLDSTPSLPRHVRIQFDPVRQAYAVLSPERVFWPDEISLDILRRCDGRTSVGAMIADLTAEYDAPEDEVAGDIMTFLQEWADRLLVRP</sequence>
<comment type="pathway">
    <text evidence="1">Cofactor biosynthesis; pyrroloquinoline quinone biosynthesis.</text>
</comment>
<accession>A0A1I3VPU3</accession>
<evidence type="ECO:0000256" key="2">
    <source>
        <dbReference type="ARBA" id="ARBA00011741"/>
    </source>
</evidence>
<dbReference type="InterPro" id="IPR022479">
    <property type="entry name" value="PqqD_bac"/>
</dbReference>
<evidence type="ECO:0000313" key="4">
    <source>
        <dbReference type="EMBL" id="SFJ96336.1"/>
    </source>
</evidence>
<comment type="subunit">
    <text evidence="2">Monomer. Interacts with PqqE.</text>
</comment>
<keyword evidence="5" id="KW-1185">Reference proteome</keyword>
<protein>
    <submittedName>
        <fullName evidence="4">Pyrroloquinoline quinone biosynthesis protein D</fullName>
    </submittedName>
</protein>
<organism evidence="4 5">
    <name type="scientific">Neomesorhizobium albiziae</name>
    <dbReference type="NCBI Taxonomy" id="335020"/>
    <lineage>
        <taxon>Bacteria</taxon>
        <taxon>Pseudomonadati</taxon>
        <taxon>Pseudomonadota</taxon>
        <taxon>Alphaproteobacteria</taxon>
        <taxon>Hyphomicrobiales</taxon>
        <taxon>Phyllobacteriaceae</taxon>
        <taxon>Neomesorhizobium</taxon>
    </lineage>
</organism>
<dbReference type="InterPro" id="IPR041881">
    <property type="entry name" value="PqqD_sf"/>
</dbReference>
<dbReference type="GO" id="GO:0048038">
    <property type="term" value="F:quinone binding"/>
    <property type="evidence" value="ECO:0007669"/>
    <property type="project" value="InterPro"/>
</dbReference>
<dbReference type="AlphaFoldDB" id="A0A1I3VPU3"/>
<dbReference type="InterPro" id="IPR008792">
    <property type="entry name" value="PQQD"/>
</dbReference>
<reference evidence="4 5" key="1">
    <citation type="submission" date="2016-10" db="EMBL/GenBank/DDBJ databases">
        <authorList>
            <person name="Varghese N."/>
            <person name="Submissions S."/>
        </authorList>
    </citation>
    <scope>NUCLEOTIDE SEQUENCE [LARGE SCALE GENOMIC DNA]</scope>
    <source>
        <strain evidence="4 5">DSM 21822</strain>
    </source>
</reference>
<dbReference type="OrthoDB" id="7995890at2"/>
<dbReference type="RefSeq" id="WP_149758035.1">
    <property type="nucleotide sequence ID" value="NZ_BSPE01000002.1"/>
</dbReference>
<name>A0A1I3VPU3_9HYPH</name>
<dbReference type="EMBL" id="FOSL01000001">
    <property type="protein sequence ID" value="SFJ96336.1"/>
    <property type="molecule type" value="Genomic_DNA"/>
</dbReference>
<dbReference type="NCBIfam" id="TIGR03859">
    <property type="entry name" value="PQQ_PqqD"/>
    <property type="match status" value="1"/>
</dbReference>